<feature type="compositionally biased region" description="Low complexity" evidence="1">
    <location>
        <begin position="479"/>
        <end position="488"/>
    </location>
</feature>
<dbReference type="EMBL" id="PDCN02000002">
    <property type="protein sequence ID" value="PIB77154.1"/>
    <property type="molecule type" value="Genomic_DNA"/>
</dbReference>
<dbReference type="InterPro" id="IPR025519">
    <property type="entry name" value="DUF4407"/>
</dbReference>
<feature type="transmembrane region" description="Helical" evidence="2">
    <location>
        <begin position="197"/>
        <end position="217"/>
    </location>
</feature>
<evidence type="ECO:0000256" key="2">
    <source>
        <dbReference type="SAM" id="Phobius"/>
    </source>
</evidence>
<name>A0A2G5PGR9_9MYCO</name>
<protein>
    <submittedName>
        <fullName evidence="3">DUF4407 domain-containing protein</fullName>
    </submittedName>
</protein>
<feature type="compositionally biased region" description="Basic and acidic residues" evidence="1">
    <location>
        <begin position="512"/>
        <end position="525"/>
    </location>
</feature>
<gene>
    <name evidence="3" type="ORF">CQY22_002555</name>
</gene>
<evidence type="ECO:0000313" key="4">
    <source>
        <dbReference type="Proteomes" id="UP000230551"/>
    </source>
</evidence>
<feature type="region of interest" description="Disordered" evidence="1">
    <location>
        <begin position="478"/>
        <end position="540"/>
    </location>
</feature>
<feature type="transmembrane region" description="Helical" evidence="2">
    <location>
        <begin position="20"/>
        <end position="44"/>
    </location>
</feature>
<comment type="caution">
    <text evidence="3">The sequence shown here is derived from an EMBL/GenBank/DDBJ whole genome shotgun (WGS) entry which is preliminary data.</text>
</comment>
<keyword evidence="4" id="KW-1185">Reference proteome</keyword>
<keyword evidence="2" id="KW-0472">Membrane</keyword>
<dbReference type="Proteomes" id="UP000230551">
    <property type="component" value="Unassembled WGS sequence"/>
</dbReference>
<keyword evidence="2" id="KW-0812">Transmembrane</keyword>
<proteinExistence type="predicted"/>
<evidence type="ECO:0000256" key="1">
    <source>
        <dbReference type="SAM" id="MobiDB-lite"/>
    </source>
</evidence>
<dbReference type="STRING" id="85968.GCA_900073015_01963"/>
<sequence>MMPDHDVSTPEKPPVGRRGVTGRAAILLALGVAAGELAALFLLTGPIDRTLAERAARDVDSAPTVVTASANLDGARANRAQFDEAVESARVRRDEALVTARCEYNPSPECPQTKITGVPGRGPESGTANDLLADAQRELDNALVVRDSAAPALDEAVVVADQALTQARSAAATEVDRSVGARWVAMNSYTAEHPGALLLRLAIVGFFALLSLLPLMLPRWLRDTSHGRNADARAERERAELAADTAIAVKQAQVREAVETMWADQQLANAKMAVAAQTEIDRARHRRRLLEALEQPEAADTLDATEAPAALEAPAAPAQEDDVDRNMYLPIAREAEAASLAAAALPPAGGLSAPVAAPLPARVAESAPAREDRGGLPIPVLPEVTRAAARFIRPLVPPVLAKAIDTTAHPLRTARHAFEEVEEMTFSFRRTRKVTYDTGEAPQAPAQQAVSYAPHPADATGAIPVELQFLRPEPQAAYPTHTHQQPAHQLPPQPAQATPLGAGHAEQTGLGARERDAELTARRQGELPPRTGPRELPPAN</sequence>
<organism evidence="3 4">
    <name type="scientific">Mycolicibacterium brumae</name>
    <dbReference type="NCBI Taxonomy" id="85968"/>
    <lineage>
        <taxon>Bacteria</taxon>
        <taxon>Bacillati</taxon>
        <taxon>Actinomycetota</taxon>
        <taxon>Actinomycetes</taxon>
        <taxon>Mycobacteriales</taxon>
        <taxon>Mycobacteriaceae</taxon>
        <taxon>Mycolicibacterium</taxon>
    </lineage>
</organism>
<dbReference type="Pfam" id="PF14362">
    <property type="entry name" value="DUF4407"/>
    <property type="match status" value="1"/>
</dbReference>
<dbReference type="AlphaFoldDB" id="A0A2G5PGR9"/>
<evidence type="ECO:0000313" key="3">
    <source>
        <dbReference type="EMBL" id="PIB77154.1"/>
    </source>
</evidence>
<accession>A0A2G5PGR9</accession>
<keyword evidence="2" id="KW-1133">Transmembrane helix</keyword>
<reference evidence="3 4" key="1">
    <citation type="journal article" date="2017" name="Infect. Genet. Evol.">
        <title>The new phylogeny of the genus Mycobacterium: The old and the news.</title>
        <authorList>
            <person name="Tortoli E."/>
            <person name="Fedrizzi T."/>
            <person name="Meehan C.J."/>
            <person name="Trovato A."/>
            <person name="Grottola A."/>
            <person name="Giacobazzi E."/>
            <person name="Serpini G.F."/>
            <person name="Tagliazucchi S."/>
            <person name="Fabio A."/>
            <person name="Bettua C."/>
            <person name="Bertorelli R."/>
            <person name="Frascaro F."/>
            <person name="De Sanctis V."/>
            <person name="Pecorari M."/>
            <person name="Jousson O."/>
            <person name="Segata N."/>
            <person name="Cirillo D.M."/>
        </authorList>
    </citation>
    <scope>NUCLEOTIDE SEQUENCE [LARGE SCALE GENOMIC DNA]</scope>
    <source>
        <strain evidence="3 4">CIP1034565</strain>
    </source>
</reference>